<keyword evidence="2" id="KW-1185">Reference proteome</keyword>
<dbReference type="Proteomes" id="UP000255317">
    <property type="component" value="Unassembled WGS sequence"/>
</dbReference>
<dbReference type="SUPFAM" id="SSF88946">
    <property type="entry name" value="Sigma2 domain of RNA polymerase sigma factors"/>
    <property type="match status" value="1"/>
</dbReference>
<organism evidence="1 2">
    <name type="scientific">Marinirhabdus gelatinilytica</name>
    <dbReference type="NCBI Taxonomy" id="1703343"/>
    <lineage>
        <taxon>Bacteria</taxon>
        <taxon>Pseudomonadati</taxon>
        <taxon>Bacteroidota</taxon>
        <taxon>Flavobacteriia</taxon>
        <taxon>Flavobacteriales</taxon>
        <taxon>Flavobacteriaceae</taxon>
    </lineage>
</organism>
<dbReference type="GO" id="GO:0006352">
    <property type="term" value="P:DNA-templated transcription initiation"/>
    <property type="evidence" value="ECO:0007669"/>
    <property type="project" value="InterPro"/>
</dbReference>
<dbReference type="EMBL" id="QRAO01000001">
    <property type="protein sequence ID" value="RDK89148.1"/>
    <property type="molecule type" value="Genomic_DNA"/>
</dbReference>
<dbReference type="NCBIfam" id="TIGR02937">
    <property type="entry name" value="sigma70-ECF"/>
    <property type="match status" value="1"/>
</dbReference>
<accession>A0A370QLB1</accession>
<protein>
    <submittedName>
        <fullName evidence="1">RNA polymerase sigma factor (Sigma-70 family)</fullName>
    </submittedName>
</protein>
<comment type="caution">
    <text evidence="1">The sequence shown here is derived from an EMBL/GenBank/DDBJ whole genome shotgun (WGS) entry which is preliminary data.</text>
</comment>
<dbReference type="InterPro" id="IPR013325">
    <property type="entry name" value="RNA_pol_sigma_r2"/>
</dbReference>
<dbReference type="OrthoDB" id="982681at2"/>
<gene>
    <name evidence="1" type="ORF">C8D94_1011029</name>
</gene>
<evidence type="ECO:0000313" key="1">
    <source>
        <dbReference type="EMBL" id="RDK89148.1"/>
    </source>
</evidence>
<dbReference type="AlphaFoldDB" id="A0A370QLB1"/>
<dbReference type="Gene3D" id="1.10.1740.10">
    <property type="match status" value="1"/>
</dbReference>
<proteinExistence type="predicted"/>
<evidence type="ECO:0000313" key="2">
    <source>
        <dbReference type="Proteomes" id="UP000255317"/>
    </source>
</evidence>
<name>A0A370QLB1_9FLAO</name>
<dbReference type="GO" id="GO:0003700">
    <property type="term" value="F:DNA-binding transcription factor activity"/>
    <property type="evidence" value="ECO:0007669"/>
    <property type="project" value="InterPro"/>
</dbReference>
<dbReference type="InterPro" id="IPR014284">
    <property type="entry name" value="RNA_pol_sigma-70_dom"/>
</dbReference>
<reference evidence="1 2" key="1">
    <citation type="submission" date="2018-07" db="EMBL/GenBank/DDBJ databases">
        <title>Genomic Encyclopedia of Type Strains, Phase IV (KMG-IV): sequencing the most valuable type-strain genomes for metagenomic binning, comparative biology and taxonomic classification.</title>
        <authorList>
            <person name="Goeker M."/>
        </authorList>
    </citation>
    <scope>NUCLEOTIDE SEQUENCE [LARGE SCALE GENOMIC DNA]</scope>
    <source>
        <strain evidence="1 2">DSM 101478</strain>
    </source>
</reference>
<sequence>MKPSMSDWNELKDKPTISLTELFQSEGSTESQKENAFYVLCHRFKKAVLARSEIVCKRFGHDITVAEQITTATFTAYAKKGGFQIEKATQQDPDGAFKRYLFKIAKNELTNYYREQQRKKNYPYDGTERIITELPVLEGMELNLEQTIILKAIDSLTPSERTVYLTYSQYEKLGFNLPKKLLEELRAHLGGISQTTIRTYKKEALDKIKSFTEVMELTKELSDGKG</sequence>